<sequence length="266" mass="28793">MSINWVMLDETTGFVPLPKERILFTSPPRTTLAIQTPNSYPGKEPLAIHSSAGTAFLTNQRLVYLPAAPTAHLKSFSAPIMNLQDAHVHAPFFGANVWTGILQPVTGGGIPPHHTFVEIKMTFKEGGAFDFHSTYERIRESLSQAIELAREGGQMTGNSGPMAGVDLSTVHLDQLPAYEDVGPSRPVQPVRLAQPIPFSPPSGAPPLMRDSGVLLPSDEERNAKSASDQSPSSDHAEVPTEPPPGYDEVQRSSVVDNLEESIRRSQ</sequence>
<accession>A0A1W5CYX4</accession>
<dbReference type="AlphaFoldDB" id="A0A1W5CYX4"/>
<protein>
    <submittedName>
        <fullName evidence="2">WW-domain-binding protein</fullName>
    </submittedName>
</protein>
<dbReference type="CDD" id="cd13214">
    <property type="entry name" value="PH-GRAM_WBP2"/>
    <property type="match status" value="1"/>
</dbReference>
<evidence type="ECO:0000313" key="2">
    <source>
        <dbReference type="EMBL" id="SLM35942.1"/>
    </source>
</evidence>
<dbReference type="InterPro" id="IPR044852">
    <property type="entry name" value="WBP2-like"/>
</dbReference>
<dbReference type="SUPFAM" id="SSF50729">
    <property type="entry name" value="PH domain-like"/>
    <property type="match status" value="1"/>
</dbReference>
<reference evidence="3" key="1">
    <citation type="submission" date="2017-03" db="EMBL/GenBank/DDBJ databases">
        <authorList>
            <person name="Sharma R."/>
            <person name="Thines M."/>
        </authorList>
    </citation>
    <scope>NUCLEOTIDE SEQUENCE [LARGE SCALE GENOMIC DNA]</scope>
</reference>
<feature type="compositionally biased region" description="Polar residues" evidence="1">
    <location>
        <begin position="224"/>
        <end position="233"/>
    </location>
</feature>
<feature type="region of interest" description="Disordered" evidence="1">
    <location>
        <begin position="178"/>
        <end position="266"/>
    </location>
</feature>
<evidence type="ECO:0000256" key="1">
    <source>
        <dbReference type="SAM" id="MobiDB-lite"/>
    </source>
</evidence>
<dbReference type="PANTHER" id="PTHR31606">
    <property type="entry name" value="WW DOMAIN BINDING PROTEIN 2, ISOFORM E"/>
    <property type="match status" value="1"/>
</dbReference>
<keyword evidence="3" id="KW-1185">Reference proteome</keyword>
<name>A0A1W5CYX4_9LECA</name>
<proteinExistence type="predicted"/>
<organism evidence="2 3">
    <name type="scientific">Lasallia pustulata</name>
    <dbReference type="NCBI Taxonomy" id="136370"/>
    <lineage>
        <taxon>Eukaryota</taxon>
        <taxon>Fungi</taxon>
        <taxon>Dikarya</taxon>
        <taxon>Ascomycota</taxon>
        <taxon>Pezizomycotina</taxon>
        <taxon>Lecanoromycetes</taxon>
        <taxon>OSLEUM clade</taxon>
        <taxon>Umbilicariomycetidae</taxon>
        <taxon>Umbilicariales</taxon>
        <taxon>Umbilicariaceae</taxon>
        <taxon>Lasallia</taxon>
    </lineage>
</organism>
<dbReference type="GO" id="GO:0005634">
    <property type="term" value="C:nucleus"/>
    <property type="evidence" value="ECO:0007669"/>
    <property type="project" value="TreeGrafter"/>
</dbReference>
<dbReference type="Proteomes" id="UP000192927">
    <property type="component" value="Unassembled WGS sequence"/>
</dbReference>
<dbReference type="PANTHER" id="PTHR31606:SF1">
    <property type="entry name" value="WW DOMAIN BINDING PROTEIN 2, ISOFORM E"/>
    <property type="match status" value="1"/>
</dbReference>
<dbReference type="GO" id="GO:0003713">
    <property type="term" value="F:transcription coactivator activity"/>
    <property type="evidence" value="ECO:0007669"/>
    <property type="project" value="InterPro"/>
</dbReference>
<dbReference type="EMBL" id="FWEW01000866">
    <property type="protein sequence ID" value="SLM35942.1"/>
    <property type="molecule type" value="Genomic_DNA"/>
</dbReference>
<dbReference type="GO" id="GO:0031490">
    <property type="term" value="F:chromatin DNA binding"/>
    <property type="evidence" value="ECO:0007669"/>
    <property type="project" value="TreeGrafter"/>
</dbReference>
<evidence type="ECO:0000313" key="3">
    <source>
        <dbReference type="Proteomes" id="UP000192927"/>
    </source>
</evidence>